<organism evidence="1 2">
    <name type="scientific">Caenorhabditis briggsae</name>
    <dbReference type="NCBI Taxonomy" id="6238"/>
    <lineage>
        <taxon>Eukaryota</taxon>
        <taxon>Metazoa</taxon>
        <taxon>Ecdysozoa</taxon>
        <taxon>Nematoda</taxon>
        <taxon>Chromadorea</taxon>
        <taxon>Rhabditida</taxon>
        <taxon>Rhabditina</taxon>
        <taxon>Rhabditomorpha</taxon>
        <taxon>Rhabditoidea</taxon>
        <taxon>Rhabditidae</taxon>
        <taxon>Peloderinae</taxon>
        <taxon>Caenorhabditis</taxon>
    </lineage>
</organism>
<accession>B6IJ51</accession>
<reference evidence="1 2" key="1">
    <citation type="journal article" date="2003" name="PLoS Biol.">
        <title>The genome sequence of Caenorhabditis briggsae: a platform for comparative genomics.</title>
        <authorList>
            <person name="Stein L.D."/>
            <person name="Bao Z."/>
            <person name="Blasiar D."/>
            <person name="Blumenthal T."/>
            <person name="Brent M.R."/>
            <person name="Chen N."/>
            <person name="Chinwalla A."/>
            <person name="Clarke L."/>
            <person name="Clee C."/>
            <person name="Coghlan A."/>
            <person name="Coulson A."/>
            <person name="D'Eustachio P."/>
            <person name="Fitch D.H."/>
            <person name="Fulton L.A."/>
            <person name="Fulton R.E."/>
            <person name="Griffiths-Jones S."/>
            <person name="Harris T.W."/>
            <person name="Hillier L.W."/>
            <person name="Kamath R."/>
            <person name="Kuwabara P.E."/>
            <person name="Mardis E.R."/>
            <person name="Marra M.A."/>
            <person name="Miner T.L."/>
            <person name="Minx P."/>
            <person name="Mullikin J.C."/>
            <person name="Plumb R.W."/>
            <person name="Rogers J."/>
            <person name="Schein J.E."/>
            <person name="Sohrmann M."/>
            <person name="Spieth J."/>
            <person name="Stajich J.E."/>
            <person name="Wei C."/>
            <person name="Willey D."/>
            <person name="Wilson R.K."/>
            <person name="Durbin R."/>
            <person name="Waterston R.H."/>
        </authorList>
    </citation>
    <scope>NUCLEOTIDE SEQUENCE [LARGE SCALE GENOMIC DNA]</scope>
    <source>
        <strain evidence="1 2">AF16</strain>
    </source>
</reference>
<gene>
    <name evidence="1 3" type="ORF">CBG27753</name>
    <name evidence="1" type="ORF">CBG_27753</name>
</gene>
<dbReference type="EMBL" id="HE600983">
    <property type="protein sequence ID" value="CAS00031.1"/>
    <property type="molecule type" value="Genomic_DNA"/>
</dbReference>
<evidence type="ECO:0000313" key="2">
    <source>
        <dbReference type="Proteomes" id="UP000008549"/>
    </source>
</evidence>
<evidence type="ECO:0000313" key="3">
    <source>
        <dbReference type="WormBase" id="CBG27753"/>
    </source>
</evidence>
<dbReference type="GeneID" id="68919202"/>
<name>B6IJ51_CAEBR</name>
<dbReference type="Proteomes" id="UP000008549">
    <property type="component" value="Unassembled WGS sequence"/>
</dbReference>
<dbReference type="KEGG" id="cbr:CBG_27753"/>
<evidence type="ECO:0000313" key="1">
    <source>
        <dbReference type="EMBL" id="CAS00031.1"/>
    </source>
</evidence>
<dbReference type="RefSeq" id="XP_045099592.1">
    <property type="nucleotide sequence ID" value="XM_045239787.1"/>
</dbReference>
<dbReference type="WormBase" id="CBG27753">
    <property type="protein sequence ID" value="CBP45196"/>
    <property type="gene ID" value="WBGene00089167"/>
</dbReference>
<dbReference type="HOGENOM" id="CLU_2887856_0_0_1"/>
<dbReference type="AlphaFoldDB" id="B6IJ51"/>
<proteinExistence type="predicted"/>
<sequence>MFIMIIHASTPSQQLDHITVIDWTSRAIYIFFMCWKTLFLGTRLVSVTKCRFECTSCNHRKIM</sequence>
<protein>
    <submittedName>
        <fullName evidence="1">Protein CBG27753</fullName>
    </submittedName>
</protein>
<reference evidence="1 2" key="2">
    <citation type="journal article" date="2011" name="PLoS Genet.">
        <title>Caenorhabditis briggsae recombinant inbred line genotypes reveal inter-strain incompatibility and the evolution of recombination.</title>
        <authorList>
            <person name="Ross J.A."/>
            <person name="Koboldt D.C."/>
            <person name="Staisch J.E."/>
            <person name="Chamberlin H.M."/>
            <person name="Gupta B.P."/>
            <person name="Miller R.D."/>
            <person name="Baird S.E."/>
            <person name="Haag E.S."/>
        </authorList>
    </citation>
    <scope>NUCLEOTIDE SEQUENCE [LARGE SCALE GENOMIC DNA]</scope>
    <source>
        <strain evidence="1 2">AF16</strain>
    </source>
</reference>
<dbReference type="InParanoid" id="B6IJ51"/>
<dbReference type="CTD" id="68919202"/>
<keyword evidence="2" id="KW-1185">Reference proteome</keyword>